<dbReference type="InterPro" id="IPR003593">
    <property type="entry name" value="AAA+_ATPase"/>
</dbReference>
<dbReference type="SUPFAM" id="SSF52540">
    <property type="entry name" value="P-loop containing nucleoside triphosphate hydrolases"/>
    <property type="match status" value="2"/>
</dbReference>
<evidence type="ECO:0000313" key="4">
    <source>
        <dbReference type="EMBL" id="RYU91508.1"/>
    </source>
</evidence>
<dbReference type="Gene3D" id="3.40.50.300">
    <property type="entry name" value="P-loop containing nucleotide triphosphate hydrolases"/>
    <property type="match status" value="2"/>
</dbReference>
<feature type="domain" description="ABC transporter" evidence="3">
    <location>
        <begin position="280"/>
        <end position="499"/>
    </location>
</feature>
<comment type="caution">
    <text evidence="4">The sequence shown here is derived from an EMBL/GenBank/DDBJ whole genome shotgun (WGS) entry which is preliminary data.</text>
</comment>
<sequence>MKPPLITLDKVSVKFPNILLFSNLSFTLQQGQNWALAGKSGSGKSVLLQAIASNVGINGGSITYGFMDDVYKAPPTDDLLTFHRFIAFAGARHHFKTLSNTSDFYYQQRYNSSDSENTLTVRQYLQTVKVNQHKPPYWTFDKTIAALNLTELCDKQTIKLSNGETKRLMIAAALLKNPLILLLDNPMTGLDVATRKAFNVLLNEVSASGISIMMATPAFEIPDCITNVAVLDNGAISQSLTKQEFETSGHQSAEKTTVDTAALKQLLNTSAVNHSYKQIVSMRDVHIQYGDKTILNKVNWHINPGERWALLGPNGAGKSTLLSLINGDNPQAYANNIVLFDKKRGTGESIWDIKSKIGFVSPELYQYFPTDNSCLQVIESGFYDTLGLFRPSSKAKADLALNWMKALEIDKYARQLLKNIPASAQRLCLLARALIKNPALLIFDEPCQGLDDHQQQHFKAVVDAICGISTVTLIYVTHYQHEIPDSVDKVLRLDKGEVVS</sequence>
<keyword evidence="1" id="KW-0547">Nucleotide-binding</keyword>
<keyword evidence="2 4" id="KW-0067">ATP-binding</keyword>
<dbReference type="RefSeq" id="WP_129875765.1">
    <property type="nucleotide sequence ID" value="NZ_SEWG01000002.1"/>
</dbReference>
<dbReference type="AlphaFoldDB" id="A0A4Q5LPZ7"/>
<accession>A0A4Q5LPZ7</accession>
<dbReference type="PANTHER" id="PTHR43514:SF4">
    <property type="entry name" value="ABC TRANSPORTER I FAMILY MEMBER 10"/>
    <property type="match status" value="1"/>
</dbReference>
<dbReference type="InterPro" id="IPR050334">
    <property type="entry name" value="Molybdenum_import_ModC"/>
</dbReference>
<dbReference type="InterPro" id="IPR003439">
    <property type="entry name" value="ABC_transporter-like_ATP-bd"/>
</dbReference>
<keyword evidence="5" id="KW-1185">Reference proteome</keyword>
<evidence type="ECO:0000256" key="1">
    <source>
        <dbReference type="ARBA" id="ARBA00022741"/>
    </source>
</evidence>
<dbReference type="GO" id="GO:0005524">
    <property type="term" value="F:ATP binding"/>
    <property type="evidence" value="ECO:0007669"/>
    <property type="project" value="UniProtKB-KW"/>
</dbReference>
<dbReference type="GO" id="GO:0016887">
    <property type="term" value="F:ATP hydrolysis activity"/>
    <property type="evidence" value="ECO:0007669"/>
    <property type="project" value="InterPro"/>
</dbReference>
<evidence type="ECO:0000256" key="2">
    <source>
        <dbReference type="ARBA" id="ARBA00022840"/>
    </source>
</evidence>
<feature type="domain" description="ABC transporter" evidence="3">
    <location>
        <begin position="6"/>
        <end position="258"/>
    </location>
</feature>
<gene>
    <name evidence="4" type="ORF">EWM62_06090</name>
</gene>
<dbReference type="Proteomes" id="UP000293331">
    <property type="component" value="Unassembled WGS sequence"/>
</dbReference>
<dbReference type="PROSITE" id="PS50893">
    <property type="entry name" value="ABC_TRANSPORTER_2"/>
    <property type="match status" value="2"/>
</dbReference>
<proteinExistence type="predicted"/>
<dbReference type="EMBL" id="SEWG01000002">
    <property type="protein sequence ID" value="RYU91508.1"/>
    <property type="molecule type" value="Genomic_DNA"/>
</dbReference>
<dbReference type="InterPro" id="IPR027417">
    <property type="entry name" value="P-loop_NTPase"/>
</dbReference>
<dbReference type="SMART" id="SM00382">
    <property type="entry name" value="AAA"/>
    <property type="match status" value="2"/>
</dbReference>
<name>A0A4Q5LPZ7_9SPHI</name>
<dbReference type="PANTHER" id="PTHR43514">
    <property type="entry name" value="ABC TRANSPORTER I FAMILY MEMBER 10"/>
    <property type="match status" value="1"/>
</dbReference>
<dbReference type="OrthoDB" id="9789994at2"/>
<evidence type="ECO:0000259" key="3">
    <source>
        <dbReference type="PROSITE" id="PS50893"/>
    </source>
</evidence>
<reference evidence="4 5" key="1">
    <citation type="submission" date="2019-02" db="EMBL/GenBank/DDBJ databases">
        <title>Bacterial novel species Mucilaginibacter sp. 17JY9-4 isolated from soil.</title>
        <authorList>
            <person name="Jung H.-Y."/>
        </authorList>
    </citation>
    <scope>NUCLEOTIDE SEQUENCE [LARGE SCALE GENOMIC DNA]</scope>
    <source>
        <strain evidence="4 5">17JY9-4</strain>
    </source>
</reference>
<evidence type="ECO:0000313" key="5">
    <source>
        <dbReference type="Proteomes" id="UP000293331"/>
    </source>
</evidence>
<organism evidence="4 5">
    <name type="scientific">Mucilaginibacter terrigena</name>
    <dbReference type="NCBI Taxonomy" id="2492395"/>
    <lineage>
        <taxon>Bacteria</taxon>
        <taxon>Pseudomonadati</taxon>
        <taxon>Bacteroidota</taxon>
        <taxon>Sphingobacteriia</taxon>
        <taxon>Sphingobacteriales</taxon>
        <taxon>Sphingobacteriaceae</taxon>
        <taxon>Mucilaginibacter</taxon>
    </lineage>
</organism>
<dbReference type="Pfam" id="PF00005">
    <property type="entry name" value="ABC_tran"/>
    <property type="match status" value="2"/>
</dbReference>
<protein>
    <submittedName>
        <fullName evidence="4">ATP-binding cassette domain-containing protein</fullName>
    </submittedName>
</protein>